<dbReference type="GO" id="GO:0016042">
    <property type="term" value="P:lipid catabolic process"/>
    <property type="evidence" value="ECO:0007669"/>
    <property type="project" value="UniProtKB-KW"/>
</dbReference>
<dbReference type="InterPro" id="IPR001192">
    <property type="entry name" value="PI-PLC_fam"/>
</dbReference>
<evidence type="ECO:0000313" key="6">
    <source>
        <dbReference type="EMBL" id="KAA6414852.1"/>
    </source>
</evidence>
<feature type="compositionally biased region" description="Basic and acidic residues" evidence="3">
    <location>
        <begin position="525"/>
        <end position="534"/>
    </location>
</feature>
<evidence type="ECO:0000256" key="1">
    <source>
        <dbReference type="ARBA" id="ARBA00023224"/>
    </source>
</evidence>
<keyword evidence="2" id="KW-0442">Lipid degradation</keyword>
<dbReference type="GO" id="GO:0051209">
    <property type="term" value="P:release of sequestered calcium ion into cytosol"/>
    <property type="evidence" value="ECO:0007669"/>
    <property type="project" value="TreeGrafter"/>
</dbReference>
<protein>
    <recommendedName>
        <fullName evidence="2">Phosphoinositide phospholipase C</fullName>
        <ecNumber evidence="2">3.1.4.11</ecNumber>
    </recommendedName>
</protein>
<evidence type="ECO:0000256" key="3">
    <source>
        <dbReference type="SAM" id="MobiDB-lite"/>
    </source>
</evidence>
<sequence length="638" mass="70519">MAQAPTTTLPARAITPQVQSDGHSISYLSPGMLSHLKSIFDSQQPLDPEQLSLLRGFLISNRKADPRKLTESLKTSGPHKNYDFHDFLAFMKSTVSSAQGPLEDNDLGYPISSYFINSSHNTYLTGNQLYGESSTDAYKNALLRGCRCIEIDVWDGEPRPYHHEEHSEHNRHGLREHMRSLSPHRPKPAIGGILPGPATNTIENSLGLPTPWISMSSAMRAEPRVLHGHTLTKDVPFREVCAAIRDAAFITSDLPVIVSLEIHVCAEQQEIMVEIINKTWKGLLVDVPSGDCKRLPSPAELRRKILVKVKHVAPNAKKNAAPALQRARSASLSDSDDQRQLEQDAKKGKKSKIIDALSSLGIYTRAYHFKSLTGPEAAIPTHVFSLSEKKLMEVHQTEGPTLFSHNRNFMMRAFPSGMRISSSNLDPAVFWRKGVQMVALNWQKCDEGTMLNEAMFTGTGGWVLKPKGYRGKGSGGTELATESQADAITHNMLDLSISVIAGQDIPLPIGDSRPGSLRPYVKCELHGEEPEERSGQSIEGGGLAKDGQYKRRTKTSQGTDPNFGLERLTFVGVPGVAQELSFLRFKITNDEFGRDPLAAWACIRLDRVQEGYRFVHLLDARGQKSPGLLLVKIRKTLS</sequence>
<dbReference type="SUPFAM" id="SSF49562">
    <property type="entry name" value="C2 domain (Calcium/lipid-binding domain, CaLB)"/>
    <property type="match status" value="1"/>
</dbReference>
<dbReference type="PANTHER" id="PTHR10336">
    <property type="entry name" value="PHOSPHOINOSITIDE-SPECIFIC PHOSPHOLIPASE C FAMILY PROTEIN"/>
    <property type="match status" value="1"/>
</dbReference>
<dbReference type="SMART" id="SM00149">
    <property type="entry name" value="PLCYc"/>
    <property type="match status" value="1"/>
</dbReference>
<dbReference type="PROSITE" id="PS50004">
    <property type="entry name" value="C2"/>
    <property type="match status" value="1"/>
</dbReference>
<dbReference type="EC" id="3.1.4.11" evidence="2"/>
<evidence type="ECO:0000259" key="5">
    <source>
        <dbReference type="PROSITE" id="PS50008"/>
    </source>
</evidence>
<feature type="domain" description="PI-PLC Y-box" evidence="5">
    <location>
        <begin position="357"/>
        <end position="469"/>
    </location>
</feature>
<comment type="catalytic activity">
    <reaction evidence="2">
        <text>a 1,2-diacyl-sn-glycero-3-phospho-(1D-myo-inositol-4,5-bisphosphate) + H2O = 1D-myo-inositol 1,4,5-trisphosphate + a 1,2-diacyl-sn-glycerol + H(+)</text>
        <dbReference type="Rhea" id="RHEA:33179"/>
        <dbReference type="ChEBI" id="CHEBI:15377"/>
        <dbReference type="ChEBI" id="CHEBI:15378"/>
        <dbReference type="ChEBI" id="CHEBI:17815"/>
        <dbReference type="ChEBI" id="CHEBI:58456"/>
        <dbReference type="ChEBI" id="CHEBI:203600"/>
        <dbReference type="EC" id="3.1.4.11"/>
    </reaction>
</comment>
<dbReference type="SMART" id="SM00239">
    <property type="entry name" value="C2"/>
    <property type="match status" value="1"/>
</dbReference>
<keyword evidence="1" id="KW-0807">Transducer</keyword>
<proteinExistence type="predicted"/>
<dbReference type="GO" id="GO:0004435">
    <property type="term" value="F:phosphatidylinositol-4,5-bisphosphate phospholipase C activity"/>
    <property type="evidence" value="ECO:0007669"/>
    <property type="project" value="UniProtKB-EC"/>
</dbReference>
<dbReference type="AlphaFoldDB" id="A0A5M8Q0H9"/>
<dbReference type="Gene3D" id="2.60.40.150">
    <property type="entry name" value="C2 domain"/>
    <property type="match status" value="1"/>
</dbReference>
<dbReference type="PANTHER" id="PTHR10336:SF82">
    <property type="entry name" value="PHOSPHOINOSITIDE PHOSPHOLIPASE C"/>
    <property type="match status" value="1"/>
</dbReference>
<reference evidence="6 7" key="1">
    <citation type="submission" date="2019-09" db="EMBL/GenBank/DDBJ databases">
        <title>The hologenome of the rock-dwelling lichen Lasallia pustulata.</title>
        <authorList>
            <person name="Greshake Tzovaras B."/>
            <person name="Segers F."/>
            <person name="Bicker A."/>
            <person name="Dal Grande F."/>
            <person name="Otte J."/>
            <person name="Hankeln T."/>
            <person name="Schmitt I."/>
            <person name="Ebersberger I."/>
        </authorList>
    </citation>
    <scope>NUCLEOTIDE SEQUENCE [LARGE SCALE GENOMIC DNA]</scope>
    <source>
        <strain evidence="6">A1-1</strain>
    </source>
</reference>
<dbReference type="EMBL" id="VXIT01000002">
    <property type="protein sequence ID" value="KAA6414852.1"/>
    <property type="molecule type" value="Genomic_DNA"/>
</dbReference>
<dbReference type="CDD" id="cd08598">
    <property type="entry name" value="PI-PLC1c_yeast"/>
    <property type="match status" value="1"/>
</dbReference>
<dbReference type="OrthoDB" id="269822at2759"/>
<dbReference type="Gene3D" id="3.20.20.190">
    <property type="entry name" value="Phosphatidylinositol (PI) phosphodiesterase"/>
    <property type="match status" value="1"/>
</dbReference>
<gene>
    <name evidence="6" type="ORF">FRX48_01602</name>
</gene>
<dbReference type="SMART" id="SM00148">
    <property type="entry name" value="PLCXc"/>
    <property type="match status" value="1"/>
</dbReference>
<dbReference type="PROSITE" id="PS50007">
    <property type="entry name" value="PIPLC_X_DOMAIN"/>
    <property type="match status" value="1"/>
</dbReference>
<dbReference type="Proteomes" id="UP000324767">
    <property type="component" value="Unassembled WGS sequence"/>
</dbReference>
<dbReference type="Pfam" id="PF00168">
    <property type="entry name" value="C2"/>
    <property type="match status" value="1"/>
</dbReference>
<dbReference type="CDD" id="cd00275">
    <property type="entry name" value="C2_PLC_like"/>
    <property type="match status" value="1"/>
</dbReference>
<feature type="region of interest" description="Disordered" evidence="3">
    <location>
        <begin position="525"/>
        <end position="560"/>
    </location>
</feature>
<feature type="region of interest" description="Disordered" evidence="3">
    <location>
        <begin position="317"/>
        <end position="347"/>
    </location>
</feature>
<dbReference type="PRINTS" id="PR00390">
    <property type="entry name" value="PHPHLIPASEC"/>
</dbReference>
<name>A0A5M8Q0H9_9LECA</name>
<dbReference type="GO" id="GO:0048015">
    <property type="term" value="P:phosphatidylinositol-mediated signaling"/>
    <property type="evidence" value="ECO:0007669"/>
    <property type="project" value="TreeGrafter"/>
</dbReference>
<feature type="domain" description="C2" evidence="4">
    <location>
        <begin position="473"/>
        <end position="619"/>
    </location>
</feature>
<dbReference type="PROSITE" id="PS50008">
    <property type="entry name" value="PIPLC_Y_DOMAIN"/>
    <property type="match status" value="1"/>
</dbReference>
<evidence type="ECO:0000259" key="4">
    <source>
        <dbReference type="PROSITE" id="PS50004"/>
    </source>
</evidence>
<dbReference type="InterPro" id="IPR035892">
    <property type="entry name" value="C2_domain_sf"/>
</dbReference>
<dbReference type="InterPro" id="IPR000909">
    <property type="entry name" value="PLipase_C_PInositol-sp_X_dom"/>
</dbReference>
<organism evidence="6 7">
    <name type="scientific">Lasallia pustulata</name>
    <dbReference type="NCBI Taxonomy" id="136370"/>
    <lineage>
        <taxon>Eukaryota</taxon>
        <taxon>Fungi</taxon>
        <taxon>Dikarya</taxon>
        <taxon>Ascomycota</taxon>
        <taxon>Pezizomycotina</taxon>
        <taxon>Lecanoromycetes</taxon>
        <taxon>OSLEUM clade</taxon>
        <taxon>Umbilicariomycetidae</taxon>
        <taxon>Umbilicariales</taxon>
        <taxon>Umbilicariaceae</taxon>
        <taxon>Lasallia</taxon>
    </lineage>
</organism>
<dbReference type="InterPro" id="IPR001711">
    <property type="entry name" value="PLipase_C_Pinositol-sp_Y"/>
</dbReference>
<dbReference type="Pfam" id="PF00387">
    <property type="entry name" value="PI-PLC-Y"/>
    <property type="match status" value="1"/>
</dbReference>
<keyword evidence="2" id="KW-0378">Hydrolase</keyword>
<feature type="compositionally biased region" description="Low complexity" evidence="3">
    <location>
        <begin position="317"/>
        <end position="333"/>
    </location>
</feature>
<dbReference type="InterPro" id="IPR000008">
    <property type="entry name" value="C2_dom"/>
</dbReference>
<dbReference type="Pfam" id="PF00388">
    <property type="entry name" value="PI-PLC-X"/>
    <property type="match status" value="1"/>
</dbReference>
<dbReference type="InterPro" id="IPR017946">
    <property type="entry name" value="PLC-like_Pdiesterase_TIM-brl"/>
</dbReference>
<feature type="compositionally biased region" description="Basic and acidic residues" evidence="3">
    <location>
        <begin position="336"/>
        <end position="346"/>
    </location>
</feature>
<accession>A0A5M8Q0H9</accession>
<evidence type="ECO:0000256" key="2">
    <source>
        <dbReference type="RuleBase" id="RU361133"/>
    </source>
</evidence>
<keyword evidence="2" id="KW-0443">Lipid metabolism</keyword>
<dbReference type="SUPFAM" id="SSF51695">
    <property type="entry name" value="PLC-like phosphodiesterases"/>
    <property type="match status" value="1"/>
</dbReference>
<evidence type="ECO:0000313" key="7">
    <source>
        <dbReference type="Proteomes" id="UP000324767"/>
    </source>
</evidence>
<comment type="caution">
    <text evidence="6">The sequence shown here is derived from an EMBL/GenBank/DDBJ whole genome shotgun (WGS) entry which is preliminary data.</text>
</comment>